<reference evidence="1 2" key="1">
    <citation type="submission" date="2015-04" db="EMBL/GenBank/DDBJ databases">
        <title>The complete genome sequence of the rumen methanogen Methanobrevibacter millerae SM9.</title>
        <authorList>
            <person name="Leahy S.C."/>
            <person name="Kelly W.J."/>
            <person name="Pacheco D.M."/>
            <person name="Li D."/>
            <person name="Altermann E."/>
            <person name="Attwood G.T."/>
        </authorList>
    </citation>
    <scope>NUCLEOTIDE SEQUENCE [LARGE SCALE GENOMIC DNA]</scope>
    <source>
        <strain evidence="1 2">SM9</strain>
    </source>
</reference>
<dbReference type="Proteomes" id="UP000067738">
    <property type="component" value="Chromosome"/>
</dbReference>
<accession>A0A0U3CHN5</accession>
<dbReference type="EMBL" id="CP011266">
    <property type="protein sequence ID" value="ALT68060.1"/>
    <property type="molecule type" value="Genomic_DNA"/>
</dbReference>
<evidence type="ECO:0000313" key="2">
    <source>
        <dbReference type="Proteomes" id="UP000067738"/>
    </source>
</evidence>
<sequence length="102" mass="12322">MLCNISISTINNNLSTFYKTNYNVNLFYPFLDRLMEFDLDKDFLHDEFNILLTKDDLDSIDRNNIKNEDINFINELDNLFKTSKQIEIEGRFRRFIKIEELN</sequence>
<keyword evidence="2" id="KW-1185">Reference proteome</keyword>
<name>A0A0U3CHN5_9EURY</name>
<protein>
    <submittedName>
        <fullName evidence="1">Uncharacterized protein</fullName>
    </submittedName>
</protein>
<dbReference type="PATRIC" id="fig|230361.4.peg.271"/>
<dbReference type="AlphaFoldDB" id="A0A0U3CHN5"/>
<organism evidence="1 2">
    <name type="scientific">Methanobrevibacter millerae</name>
    <dbReference type="NCBI Taxonomy" id="230361"/>
    <lineage>
        <taxon>Archaea</taxon>
        <taxon>Methanobacteriati</taxon>
        <taxon>Methanobacteriota</taxon>
        <taxon>Methanomada group</taxon>
        <taxon>Methanobacteria</taxon>
        <taxon>Methanobacteriales</taxon>
        <taxon>Methanobacteriaceae</taxon>
        <taxon>Methanobrevibacter</taxon>
    </lineage>
</organism>
<proteinExistence type="predicted"/>
<evidence type="ECO:0000313" key="1">
    <source>
        <dbReference type="EMBL" id="ALT68060.1"/>
    </source>
</evidence>
<gene>
    <name evidence="1" type="ORF">sm9_0258</name>
</gene>
<dbReference type="KEGG" id="mmil:sm9_0258"/>